<name>A0A016QUQ4_9DEIO</name>
<reference evidence="4 5" key="1">
    <citation type="submission" date="2014-03" db="EMBL/GenBank/DDBJ databases">
        <title>Draft genome sequence of Deinococcus phoenicis 1P10ME.</title>
        <authorList>
            <person name="Stepanov V.G."/>
            <person name="Vaishampayan P."/>
            <person name="Venkateswaran K."/>
            <person name="Fox G.E."/>
        </authorList>
    </citation>
    <scope>NUCLEOTIDE SEQUENCE [LARGE SCALE GENOMIC DNA]</scope>
    <source>
        <strain evidence="4 5">1P10ME</strain>
    </source>
</reference>
<evidence type="ECO:0000256" key="2">
    <source>
        <dbReference type="ARBA" id="ARBA00023295"/>
    </source>
</evidence>
<gene>
    <name evidence="4" type="ORF">DEIPH_ctg002orf0029</name>
</gene>
<dbReference type="GO" id="GO:0045437">
    <property type="term" value="F:uridine nucleosidase activity"/>
    <property type="evidence" value="ECO:0007669"/>
    <property type="project" value="UniProtKB-ARBA"/>
</dbReference>
<dbReference type="EMBL" id="JHAC01000002">
    <property type="protein sequence ID" value="EYB69716.1"/>
    <property type="molecule type" value="Genomic_DNA"/>
</dbReference>
<comment type="caution">
    <text evidence="4">The sequence shown here is derived from an EMBL/GenBank/DDBJ whole genome shotgun (WGS) entry which is preliminary data.</text>
</comment>
<evidence type="ECO:0000259" key="3">
    <source>
        <dbReference type="Pfam" id="PF01156"/>
    </source>
</evidence>
<dbReference type="PROSITE" id="PS01247">
    <property type="entry name" value="IUNH"/>
    <property type="match status" value="1"/>
</dbReference>
<dbReference type="STRING" id="1476583.DEIPH_ctg002orf0029"/>
<dbReference type="PATRIC" id="fig|1476583.3.peg.77"/>
<dbReference type="InterPro" id="IPR001910">
    <property type="entry name" value="Inosine/uridine_hydrolase_dom"/>
</dbReference>
<dbReference type="CDD" id="cd02651">
    <property type="entry name" value="nuc_hydro_IU_UC_XIUA"/>
    <property type="match status" value="1"/>
</dbReference>
<dbReference type="PANTHER" id="PTHR12304">
    <property type="entry name" value="INOSINE-URIDINE PREFERRING NUCLEOSIDE HYDROLASE"/>
    <property type="match status" value="1"/>
</dbReference>
<dbReference type="Pfam" id="PF01156">
    <property type="entry name" value="IU_nuc_hydro"/>
    <property type="match status" value="1"/>
</dbReference>
<evidence type="ECO:0000313" key="5">
    <source>
        <dbReference type="Proteomes" id="UP000020492"/>
    </source>
</evidence>
<dbReference type="GO" id="GO:0005829">
    <property type="term" value="C:cytosol"/>
    <property type="evidence" value="ECO:0007669"/>
    <property type="project" value="TreeGrafter"/>
</dbReference>
<evidence type="ECO:0000256" key="1">
    <source>
        <dbReference type="ARBA" id="ARBA00022801"/>
    </source>
</evidence>
<dbReference type="eggNOG" id="COG1957">
    <property type="taxonomic scope" value="Bacteria"/>
</dbReference>
<protein>
    <submittedName>
        <fullName evidence="4">Purine nucleosidase</fullName>
    </submittedName>
</protein>
<accession>A0A016QUQ4</accession>
<dbReference type="AlphaFoldDB" id="A0A016QUQ4"/>
<dbReference type="Gene3D" id="3.90.245.10">
    <property type="entry name" value="Ribonucleoside hydrolase-like"/>
    <property type="match status" value="1"/>
</dbReference>
<dbReference type="PANTHER" id="PTHR12304:SF4">
    <property type="entry name" value="URIDINE NUCLEOSIDASE"/>
    <property type="match status" value="1"/>
</dbReference>
<keyword evidence="1" id="KW-0378">Hydrolase</keyword>
<evidence type="ECO:0000313" key="4">
    <source>
        <dbReference type="EMBL" id="EYB69716.1"/>
    </source>
</evidence>
<dbReference type="SUPFAM" id="SSF53590">
    <property type="entry name" value="Nucleoside hydrolase"/>
    <property type="match status" value="1"/>
</dbReference>
<dbReference type="InterPro" id="IPR015910">
    <property type="entry name" value="I/U_nuclsd_hydro_CS"/>
</dbReference>
<dbReference type="InterPro" id="IPR036452">
    <property type="entry name" value="Ribo_hydro-like"/>
</dbReference>
<proteinExistence type="predicted"/>
<dbReference type="InterPro" id="IPR023186">
    <property type="entry name" value="IUNH"/>
</dbReference>
<sequence>MTSSARPSPGLPVILDGDPGLDDAIAWLLALGSPEDVQVLGVTTVHGNVGLDLTTHNAGVTLALAGAVGAQVPVYAGADRPLVRPAMTAAQVHGDSGLPASGLPDPVRAPEAEHAVDFLIRTVRARPHEVTLVATGPLTNVALAFRLAPDLPGLLREVVWMGGSTGQGNRTPAAEFNALADPHAVRIVLESGAPLRMFGLNVTMQAIATPERMERLRGLGNRAGAVSAELLTFYAAVYRQRYSLPGGALHDPVAVAAVIRPDLFQMQAMNVQVETQEGLNFGRTVCDVYGVTEQPANVQVAVGVEDAAFFELLVDRLARLP</sequence>
<organism evidence="4 5">
    <name type="scientific">Deinococcus phoenicis</name>
    <dbReference type="NCBI Taxonomy" id="1476583"/>
    <lineage>
        <taxon>Bacteria</taxon>
        <taxon>Thermotogati</taxon>
        <taxon>Deinococcota</taxon>
        <taxon>Deinococci</taxon>
        <taxon>Deinococcales</taxon>
        <taxon>Deinococcaceae</taxon>
        <taxon>Deinococcus</taxon>
    </lineage>
</organism>
<feature type="domain" description="Inosine/uridine-preferring nucleoside hydrolase" evidence="3">
    <location>
        <begin position="13"/>
        <end position="311"/>
    </location>
</feature>
<dbReference type="GO" id="GO:0006152">
    <property type="term" value="P:purine nucleoside catabolic process"/>
    <property type="evidence" value="ECO:0007669"/>
    <property type="project" value="TreeGrafter"/>
</dbReference>
<dbReference type="Proteomes" id="UP000020492">
    <property type="component" value="Unassembled WGS sequence"/>
</dbReference>
<keyword evidence="5" id="KW-1185">Reference proteome</keyword>
<dbReference type="GO" id="GO:0008477">
    <property type="term" value="F:purine nucleosidase activity"/>
    <property type="evidence" value="ECO:0007669"/>
    <property type="project" value="TreeGrafter"/>
</dbReference>
<keyword evidence="2" id="KW-0326">Glycosidase</keyword>